<dbReference type="InterPro" id="IPR039246">
    <property type="entry name" value="Flagellar_FlgA"/>
</dbReference>
<feature type="domain" description="Flagella basal body P-ring formation protein FlgA SAF" evidence="1">
    <location>
        <begin position="203"/>
        <end position="324"/>
    </location>
</feature>
<keyword evidence="2" id="KW-0966">Cell projection</keyword>
<dbReference type="NCBIfam" id="TIGR03170">
    <property type="entry name" value="flgA_cterm"/>
    <property type="match status" value="1"/>
</dbReference>
<dbReference type="PANTHER" id="PTHR36307:SF1">
    <property type="entry name" value="FLAGELLA BASAL BODY P-RING FORMATION PROTEIN FLGA"/>
    <property type="match status" value="1"/>
</dbReference>
<protein>
    <submittedName>
        <fullName evidence="2">Flagellar basal body P-ring biosynthesis protein</fullName>
    </submittedName>
</protein>
<evidence type="ECO:0000259" key="1">
    <source>
        <dbReference type="Pfam" id="PF13144"/>
    </source>
</evidence>
<dbReference type="GO" id="GO:0044780">
    <property type="term" value="P:bacterial-type flagellum assembly"/>
    <property type="evidence" value="ECO:0007669"/>
    <property type="project" value="InterPro"/>
</dbReference>
<dbReference type="InterPro" id="IPR017585">
    <property type="entry name" value="SAF_FlgA"/>
</dbReference>
<accession>A0A377JT28</accession>
<reference evidence="2 3" key="1">
    <citation type="submission" date="2018-06" db="EMBL/GenBank/DDBJ databases">
        <authorList>
            <consortium name="Pathogen Informatics"/>
            <person name="Doyle S."/>
        </authorList>
    </citation>
    <scope>NUCLEOTIDE SEQUENCE [LARGE SCALE GENOMIC DNA]</scope>
    <source>
        <strain evidence="2 3">NCTC12219</strain>
    </source>
</reference>
<keyword evidence="2" id="KW-0969">Cilium</keyword>
<gene>
    <name evidence="2" type="primary">flgA</name>
    <name evidence="2" type="ORF">NCTC12219_00959</name>
</gene>
<sequence length="325" mass="37591">MGYKSKSWQMELRKMKKIFSCFMVWIFAVVGAMADDMKIPESVPSSKLHLQKSYSVSQNDIYSTDLFPQMDRKFKLASFPPDRFTLRLKSVDIKLIFQRFGYEISSFESDVVEFEFISSMKENDALEFIQKMYIQHYGKDLQIDKILVRPLGNLPKDYTLIDFSIPNFAVKKNSGSFTMRYRTLDGERIKKLTFIYEIQARLRVAKSTQNIPSSENLSLQNVEEDFIKFERVGAEFVSIEEIQKYSAKSYIRTQMPITKDKIKPRILVKKGDMVRVLGVQEGVSIETLLVAKQSGAYNEIINAQNPDSGKILRIRIVSENKGEIL</sequence>
<dbReference type="Gene3D" id="2.30.30.760">
    <property type="match status" value="1"/>
</dbReference>
<evidence type="ECO:0000313" key="2">
    <source>
        <dbReference type="EMBL" id="STP11076.1"/>
    </source>
</evidence>
<dbReference type="Pfam" id="PF13144">
    <property type="entry name" value="ChapFlgA"/>
    <property type="match status" value="1"/>
</dbReference>
<name>A0A377JT28_9HELI</name>
<keyword evidence="2" id="KW-0282">Flagellum</keyword>
<dbReference type="PANTHER" id="PTHR36307">
    <property type="entry name" value="FLAGELLA BASAL BODY P-RING FORMATION PROTEIN FLGA"/>
    <property type="match status" value="1"/>
</dbReference>
<organism evidence="2 3">
    <name type="scientific">Helicobacter cinaedi</name>
    <dbReference type="NCBI Taxonomy" id="213"/>
    <lineage>
        <taxon>Bacteria</taxon>
        <taxon>Pseudomonadati</taxon>
        <taxon>Campylobacterota</taxon>
        <taxon>Epsilonproteobacteria</taxon>
        <taxon>Campylobacterales</taxon>
        <taxon>Helicobacteraceae</taxon>
        <taxon>Helicobacter</taxon>
    </lineage>
</organism>
<dbReference type="AlphaFoldDB" id="A0A377JT28"/>
<evidence type="ECO:0000313" key="3">
    <source>
        <dbReference type="Proteomes" id="UP000255103"/>
    </source>
</evidence>
<dbReference type="EMBL" id="UGHX01000001">
    <property type="protein sequence ID" value="STP11076.1"/>
    <property type="molecule type" value="Genomic_DNA"/>
</dbReference>
<dbReference type="Proteomes" id="UP000255103">
    <property type="component" value="Unassembled WGS sequence"/>
</dbReference>
<proteinExistence type="predicted"/>